<evidence type="ECO:0008006" key="2">
    <source>
        <dbReference type="Google" id="ProtNLM"/>
    </source>
</evidence>
<reference evidence="1" key="1">
    <citation type="submission" date="2019-02" db="EMBL/GenBank/DDBJ databases">
        <authorList>
            <person name="Gruber-Vodicka R. H."/>
            <person name="Seah K. B. B."/>
        </authorList>
    </citation>
    <scope>NUCLEOTIDE SEQUENCE</scope>
    <source>
        <strain evidence="1">BECK_DK47</strain>
    </source>
</reference>
<accession>A0A450TMJ8</accession>
<sequence>MHTSRTTRNTLVFGQIRNVRGIRVGIAGLNSAWSAGEENQKGSLWLGGHWRIQHVRPEFEDTRFNIALMHHAPGWFTDSETPALEQELPEHFHFLLHGHEHWDRVTPMDVHTHIHTRIAAGACYGSSTQESGYNIVRLNPDKGTGEVWLREYDERGGVWVSKIVHGRTGGEPKGVWRLAVNCSRKDG</sequence>
<dbReference type="InterPro" id="IPR029052">
    <property type="entry name" value="Metallo-depent_PP-like"/>
</dbReference>
<dbReference type="Gene3D" id="3.60.21.10">
    <property type="match status" value="1"/>
</dbReference>
<dbReference type="AlphaFoldDB" id="A0A450TMJ8"/>
<dbReference type="EMBL" id="CAADEX010000229">
    <property type="protein sequence ID" value="VFJ68955.1"/>
    <property type="molecule type" value="Genomic_DNA"/>
</dbReference>
<evidence type="ECO:0000313" key="1">
    <source>
        <dbReference type="EMBL" id="VFJ68955.1"/>
    </source>
</evidence>
<gene>
    <name evidence="1" type="ORF">BECKDK2373B_GA0170837_12291</name>
</gene>
<organism evidence="1">
    <name type="scientific">Candidatus Kentrum sp. DK</name>
    <dbReference type="NCBI Taxonomy" id="2126562"/>
    <lineage>
        <taxon>Bacteria</taxon>
        <taxon>Pseudomonadati</taxon>
        <taxon>Pseudomonadota</taxon>
        <taxon>Gammaproteobacteria</taxon>
        <taxon>Candidatus Kentrum</taxon>
    </lineage>
</organism>
<dbReference type="SUPFAM" id="SSF56300">
    <property type="entry name" value="Metallo-dependent phosphatases"/>
    <property type="match status" value="1"/>
</dbReference>
<protein>
    <recommendedName>
        <fullName evidence="2">Calcineurin-like phosphoesterase</fullName>
    </recommendedName>
</protein>
<name>A0A450TMJ8_9GAMM</name>
<proteinExistence type="predicted"/>